<keyword evidence="2" id="KW-1185">Reference proteome</keyword>
<dbReference type="AlphaFoldDB" id="A0A813GXN7"/>
<gene>
    <name evidence="1" type="ORF">PGLA1383_LOCUS46438</name>
</gene>
<dbReference type="Proteomes" id="UP000654075">
    <property type="component" value="Unassembled WGS sequence"/>
</dbReference>
<name>A0A813GXN7_POLGL</name>
<dbReference type="EMBL" id="CAJNNV010029778">
    <property type="protein sequence ID" value="CAE8630041.1"/>
    <property type="molecule type" value="Genomic_DNA"/>
</dbReference>
<evidence type="ECO:0000313" key="2">
    <source>
        <dbReference type="Proteomes" id="UP000654075"/>
    </source>
</evidence>
<reference evidence="1" key="1">
    <citation type="submission" date="2021-02" db="EMBL/GenBank/DDBJ databases">
        <authorList>
            <person name="Dougan E. K."/>
            <person name="Rhodes N."/>
            <person name="Thang M."/>
            <person name="Chan C."/>
        </authorList>
    </citation>
    <scope>NUCLEOTIDE SEQUENCE</scope>
</reference>
<organism evidence="1 2">
    <name type="scientific">Polarella glacialis</name>
    <name type="common">Dinoflagellate</name>
    <dbReference type="NCBI Taxonomy" id="89957"/>
    <lineage>
        <taxon>Eukaryota</taxon>
        <taxon>Sar</taxon>
        <taxon>Alveolata</taxon>
        <taxon>Dinophyceae</taxon>
        <taxon>Suessiales</taxon>
        <taxon>Suessiaceae</taxon>
        <taxon>Polarella</taxon>
    </lineage>
</organism>
<evidence type="ECO:0000313" key="1">
    <source>
        <dbReference type="EMBL" id="CAE8630041.1"/>
    </source>
</evidence>
<feature type="non-terminal residue" evidence="1">
    <location>
        <position position="1"/>
    </location>
</feature>
<sequence>VAAEVLDAWAKGGNLNEGSSIFRYSFVPIHDFLTNLDFVEFASAALTLEKAVEYSNCQVHDWPPVHQWQPGGQYQQVTNGECGSEGLLPISDLATCLAAAQALGLVDNNYNNNKDNNNKMDSAVRRTTTRGHPAGCYSTQAAGTPLVWLETQSLADQGSASNASETRPDAHSRHSICMSGEFGCQCVRQCANGGVLDLASCTCKCRGDLWHGWTGPECRETYGSCQPGAGAFNPDLARACPVRNRCESWQNWRGGAECRATDICCTSNVEAKCCPFGSTCACTWEKCTCA</sequence>
<proteinExistence type="predicted"/>
<accession>A0A813GXN7</accession>
<dbReference type="OrthoDB" id="418245at2759"/>
<protein>
    <submittedName>
        <fullName evidence="1">Uncharacterized protein</fullName>
    </submittedName>
</protein>
<comment type="caution">
    <text evidence="1">The sequence shown here is derived from an EMBL/GenBank/DDBJ whole genome shotgun (WGS) entry which is preliminary data.</text>
</comment>